<comment type="caution">
    <text evidence="1">The sequence shown here is derived from an EMBL/GenBank/DDBJ whole genome shotgun (WGS) entry which is preliminary data.</text>
</comment>
<accession>A0A9D4M4B0</accession>
<sequence>MRRFQQSYGLHLQMAQLEQNVWDMVEESESAVKITEKFFRPLMKLSDDKIKTCLEILKSRRLAEYNEKV</sequence>
<reference evidence="1" key="1">
    <citation type="journal article" date="2019" name="bioRxiv">
        <title>The Genome of the Zebra Mussel, Dreissena polymorpha: A Resource for Invasive Species Research.</title>
        <authorList>
            <person name="McCartney M.A."/>
            <person name="Auch B."/>
            <person name="Kono T."/>
            <person name="Mallez S."/>
            <person name="Zhang Y."/>
            <person name="Obille A."/>
            <person name="Becker A."/>
            <person name="Abrahante J.E."/>
            <person name="Garbe J."/>
            <person name="Badalamenti J.P."/>
            <person name="Herman A."/>
            <person name="Mangelson H."/>
            <person name="Liachko I."/>
            <person name="Sullivan S."/>
            <person name="Sone E.D."/>
            <person name="Koren S."/>
            <person name="Silverstein K.A.T."/>
            <person name="Beckman K.B."/>
            <person name="Gohl D.M."/>
        </authorList>
    </citation>
    <scope>NUCLEOTIDE SEQUENCE</scope>
    <source>
        <strain evidence="1">Duluth1</strain>
        <tissue evidence="1">Whole animal</tissue>
    </source>
</reference>
<gene>
    <name evidence="1" type="ORF">DPMN_033810</name>
</gene>
<dbReference type="Proteomes" id="UP000828390">
    <property type="component" value="Unassembled WGS sequence"/>
</dbReference>
<name>A0A9D4M4B0_DREPO</name>
<proteinExistence type="predicted"/>
<evidence type="ECO:0000313" key="1">
    <source>
        <dbReference type="EMBL" id="KAH3870622.1"/>
    </source>
</evidence>
<keyword evidence="2" id="KW-1185">Reference proteome</keyword>
<reference evidence="1" key="2">
    <citation type="submission" date="2020-11" db="EMBL/GenBank/DDBJ databases">
        <authorList>
            <person name="McCartney M.A."/>
            <person name="Auch B."/>
            <person name="Kono T."/>
            <person name="Mallez S."/>
            <person name="Becker A."/>
            <person name="Gohl D.M."/>
            <person name="Silverstein K.A.T."/>
            <person name="Koren S."/>
            <person name="Bechman K.B."/>
            <person name="Herman A."/>
            <person name="Abrahante J.E."/>
            <person name="Garbe J."/>
        </authorList>
    </citation>
    <scope>NUCLEOTIDE SEQUENCE</scope>
    <source>
        <strain evidence="1">Duluth1</strain>
        <tissue evidence="1">Whole animal</tissue>
    </source>
</reference>
<protein>
    <submittedName>
        <fullName evidence="1">Uncharacterized protein</fullName>
    </submittedName>
</protein>
<dbReference type="EMBL" id="JAIWYP010000002">
    <property type="protein sequence ID" value="KAH3870622.1"/>
    <property type="molecule type" value="Genomic_DNA"/>
</dbReference>
<organism evidence="1 2">
    <name type="scientific">Dreissena polymorpha</name>
    <name type="common">Zebra mussel</name>
    <name type="synonym">Mytilus polymorpha</name>
    <dbReference type="NCBI Taxonomy" id="45954"/>
    <lineage>
        <taxon>Eukaryota</taxon>
        <taxon>Metazoa</taxon>
        <taxon>Spiralia</taxon>
        <taxon>Lophotrochozoa</taxon>
        <taxon>Mollusca</taxon>
        <taxon>Bivalvia</taxon>
        <taxon>Autobranchia</taxon>
        <taxon>Heteroconchia</taxon>
        <taxon>Euheterodonta</taxon>
        <taxon>Imparidentia</taxon>
        <taxon>Neoheterodontei</taxon>
        <taxon>Myida</taxon>
        <taxon>Dreissenoidea</taxon>
        <taxon>Dreissenidae</taxon>
        <taxon>Dreissena</taxon>
    </lineage>
</organism>
<dbReference type="AlphaFoldDB" id="A0A9D4M4B0"/>
<evidence type="ECO:0000313" key="2">
    <source>
        <dbReference type="Proteomes" id="UP000828390"/>
    </source>
</evidence>